<dbReference type="EMBL" id="RSCJ01000027">
    <property type="protein sequence ID" value="RUR74919.1"/>
    <property type="molecule type" value="Genomic_DNA"/>
</dbReference>
<keyword evidence="5" id="KW-1185">Reference proteome</keyword>
<dbReference type="InterPro" id="IPR006141">
    <property type="entry name" value="Intein_N"/>
</dbReference>
<dbReference type="GO" id="GO:0004519">
    <property type="term" value="F:endonuclease activity"/>
    <property type="evidence" value="ECO:0007669"/>
    <property type="project" value="InterPro"/>
</dbReference>
<dbReference type="InterPro" id="IPR003586">
    <property type="entry name" value="Hint_dom_C"/>
</dbReference>
<sequence length="1074" mass="122900">MLVLPSQLSPRLKTKAKKNAAKYRATAEQQWREWITFEMALANATPVQAQSWQSFEFFRLAIANHKTYDHMKVWLEALFTGQDSRYLQGIAGNDTLVLAPRESAKAQPLTEFVLTPSGWKCMGDIKQGDLVIADDGTPTTVTHVHPQGRKSCYKITFTDGATVECSDDHLWTVRSLYGSNPKEFKTLPLNQIRSKVFVLSRRVKRGDRIEQETIYRDALPEEKPWLDYRGYPKFFIPITKPIEFPKLNLVINPYTMGVLLGDGTFYPDSVRFSKSDLDVVEFVRKTLPKGYSVKQIGKRENQFIISKTIKKGKASKSIFLEEIRKLGLTGHGSSEKFIPKSYLFSSVEDRIFLLQGLMDTDGTVSKKHKGGGGLSYSTTSKQLADDVIDLVRSLGGIATHQKPQKPWYKHKGERRQGKLSYNVEIKLPEDIQPFRLPRKSCLYSPCTTYKPTRGIVNIEYIGDVEMQCITVEHPNQRYITRDYVVTHNSTFLAQFISYEIGIHTSPWIRLAFKVLGISYNIETALPRSRQIQAILQSPKYQEIFPWVRPSKQKWGEKEWMIDLDWAGLPSTEEQYTYVCGGLNGGLNSRRCVVGETRVLTEKGEIPIAELGNYIGIYIITFNETTEDLEWGKLNAIASRISHKIIEITTHEGLQVKLTPEHPLYVATYGYVQAKNLEVGDWLVTYKDGDWSVDVITNISEIESQEEVYDIEVEGNHNFFANKILAHNCHLAFLDDLIKSPEAIRAQSIRDAMVSTWRSVVQFCRYDGSRALCLGTQMAANDIYCTEFTEENRWRVIRQSALLEREDGTEYSYWEPEDDKSPGTPLVRLQKEREEMPIEFAFQRQNKVVRVKEQSINPELIQRAIIPTRFDTLVLGCDLSAGKKESNDYTAMVLGGLVKGAKNDPDQYWIIDSWEDRIMGNIEKLDAMIEIWDMWQHLLPTVKLFDPEKGEWLEVPESGLNLFFDSSAYGLSLQGDYEDYIIGQKKIVTWRVHPVPASGRGDKLYRLRKHTGLFTNGLVWFNMYGRTMKDSRRPMGRLVQQITEFGSTSHDDLCDAFELCMTGLRSNLPMTKGSY</sequence>
<name>A0A433N1Y3_CHLFR</name>
<dbReference type="InterPro" id="IPR027434">
    <property type="entry name" value="Homing_endonucl"/>
</dbReference>
<dbReference type="CDD" id="cd00081">
    <property type="entry name" value="Hint"/>
    <property type="match status" value="1"/>
</dbReference>
<dbReference type="SUPFAM" id="SSF51294">
    <property type="entry name" value="Hedgehog/intein (Hint) domain"/>
    <property type="match status" value="2"/>
</dbReference>
<dbReference type="InterPro" id="IPR030934">
    <property type="entry name" value="Intein_C"/>
</dbReference>
<dbReference type="InterPro" id="IPR036844">
    <property type="entry name" value="Hint_dom_sf"/>
</dbReference>
<dbReference type="InterPro" id="IPR003587">
    <property type="entry name" value="Hint_dom_N"/>
</dbReference>
<dbReference type="NCBIfam" id="TIGR01443">
    <property type="entry name" value="intein_Cterm"/>
    <property type="match status" value="1"/>
</dbReference>
<gene>
    <name evidence="4" type="ORF">PCC6912_50970</name>
</gene>
<keyword evidence="2" id="KW-0651">Protein splicing</keyword>
<dbReference type="PROSITE" id="PS50817">
    <property type="entry name" value="INTEIN_N_TER"/>
    <property type="match status" value="1"/>
</dbReference>
<evidence type="ECO:0000256" key="2">
    <source>
        <dbReference type="ARBA" id="ARBA00023000"/>
    </source>
</evidence>
<dbReference type="GO" id="GO:0016539">
    <property type="term" value="P:intein-mediated protein splicing"/>
    <property type="evidence" value="ECO:0007669"/>
    <property type="project" value="InterPro"/>
</dbReference>
<dbReference type="OrthoDB" id="9803432at2"/>
<proteinExistence type="predicted"/>
<dbReference type="PROSITE" id="PS50819">
    <property type="entry name" value="INTEIN_ENDONUCLEASE"/>
    <property type="match status" value="1"/>
</dbReference>
<accession>A0A433N1Y3</accession>
<evidence type="ECO:0000313" key="4">
    <source>
        <dbReference type="EMBL" id="RUR74919.1"/>
    </source>
</evidence>
<organism evidence="4 5">
    <name type="scientific">Chlorogloeopsis fritschii PCC 6912</name>
    <dbReference type="NCBI Taxonomy" id="211165"/>
    <lineage>
        <taxon>Bacteria</taxon>
        <taxon>Bacillati</taxon>
        <taxon>Cyanobacteriota</taxon>
        <taxon>Cyanophyceae</taxon>
        <taxon>Nostocales</taxon>
        <taxon>Chlorogloeopsidaceae</taxon>
        <taxon>Chlorogloeopsis</taxon>
    </lineage>
</organism>
<dbReference type="InterPro" id="IPR006142">
    <property type="entry name" value="INTEIN"/>
</dbReference>
<dbReference type="SMART" id="SM00306">
    <property type="entry name" value="HintN"/>
    <property type="match status" value="2"/>
</dbReference>
<dbReference type="Pfam" id="PF14528">
    <property type="entry name" value="LAGLIDADG_3"/>
    <property type="match status" value="1"/>
</dbReference>
<dbReference type="STRING" id="211165.GCA_000317285_01804"/>
<dbReference type="RefSeq" id="WP_016879455.1">
    <property type="nucleotide sequence ID" value="NZ_AJLN01000060.1"/>
</dbReference>
<dbReference type="InterPro" id="IPR004860">
    <property type="entry name" value="LAGLIDADG_dom"/>
</dbReference>
<keyword evidence="1" id="KW-0068">Autocatalytic cleavage</keyword>
<dbReference type="PRINTS" id="PR00379">
    <property type="entry name" value="INTEIN"/>
</dbReference>
<evidence type="ECO:0000313" key="5">
    <source>
        <dbReference type="Proteomes" id="UP000268857"/>
    </source>
</evidence>
<dbReference type="SMART" id="SM00305">
    <property type="entry name" value="HintC"/>
    <property type="match status" value="2"/>
</dbReference>
<dbReference type="SUPFAM" id="SSF55608">
    <property type="entry name" value="Homing endonucleases"/>
    <property type="match status" value="1"/>
</dbReference>
<feature type="domain" description="DOD-type homing endonuclease" evidence="3">
    <location>
        <begin position="255"/>
        <end position="396"/>
    </location>
</feature>
<dbReference type="InterPro" id="IPR004042">
    <property type="entry name" value="Intein_endonuc_central"/>
</dbReference>
<comment type="caution">
    <text evidence="4">The sequence shown here is derived from an EMBL/GenBank/DDBJ whole genome shotgun (WGS) entry which is preliminary data.</text>
</comment>
<dbReference type="Gene3D" id="2.170.16.10">
    <property type="entry name" value="Hedgehog/Intein (Hint) domain"/>
    <property type="match status" value="2"/>
</dbReference>
<dbReference type="PROSITE" id="PS50818">
    <property type="entry name" value="INTEIN_C_TER"/>
    <property type="match status" value="1"/>
</dbReference>
<dbReference type="Proteomes" id="UP000268857">
    <property type="component" value="Unassembled WGS sequence"/>
</dbReference>
<reference evidence="4 5" key="1">
    <citation type="journal article" date="2019" name="Genome Biol. Evol.">
        <title>Day and night: Metabolic profiles and evolutionary relationships of six axenic non-marine cyanobacteria.</title>
        <authorList>
            <person name="Will S.E."/>
            <person name="Henke P."/>
            <person name="Boedeker C."/>
            <person name="Huang S."/>
            <person name="Brinkmann H."/>
            <person name="Rohde M."/>
            <person name="Jarek M."/>
            <person name="Friedl T."/>
            <person name="Seufert S."/>
            <person name="Schumacher M."/>
            <person name="Overmann J."/>
            <person name="Neumann-Schaal M."/>
            <person name="Petersen J."/>
        </authorList>
    </citation>
    <scope>NUCLEOTIDE SEQUENCE [LARGE SCALE GENOMIC DNA]</scope>
    <source>
        <strain evidence="4 5">PCC 6912</strain>
    </source>
</reference>
<dbReference type="Gene3D" id="3.10.28.10">
    <property type="entry name" value="Homing endonucleases"/>
    <property type="match status" value="1"/>
</dbReference>
<dbReference type="NCBIfam" id="TIGR01445">
    <property type="entry name" value="intein_Nterm"/>
    <property type="match status" value="1"/>
</dbReference>
<evidence type="ECO:0000256" key="1">
    <source>
        <dbReference type="ARBA" id="ARBA00022813"/>
    </source>
</evidence>
<dbReference type="AlphaFoldDB" id="A0A433N1Y3"/>
<evidence type="ECO:0000259" key="3">
    <source>
        <dbReference type="PROSITE" id="PS50819"/>
    </source>
</evidence>
<protein>
    <recommendedName>
        <fullName evidence="3">DOD-type homing endonuclease domain-containing protein</fullName>
    </recommendedName>
</protein>